<dbReference type="EC" id="2.1.1.201" evidence="2"/>
<accession>A0A0M8K4T2</accession>
<dbReference type="InterPro" id="IPR029063">
    <property type="entry name" value="SAM-dependent_MTases_sf"/>
</dbReference>
<dbReference type="GO" id="GO:0008425">
    <property type="term" value="F:2-methoxy-6-polyprenyl-1,4-benzoquinol methyltransferase activity"/>
    <property type="evidence" value="ECO:0007669"/>
    <property type="project" value="UniProtKB-EC"/>
</dbReference>
<keyword evidence="2" id="KW-0808">Transferase</keyword>
<name>A0A0M8K4T2_9CHLR</name>
<dbReference type="Gene3D" id="3.40.50.150">
    <property type="entry name" value="Vaccinia Virus protein VP39"/>
    <property type="match status" value="1"/>
</dbReference>
<dbReference type="AlphaFoldDB" id="A0A0M8K4T2"/>
<dbReference type="InterPro" id="IPR013216">
    <property type="entry name" value="Methyltransf_11"/>
</dbReference>
<reference evidence="3" key="2">
    <citation type="submission" date="2015-08" db="EMBL/GenBank/DDBJ databases">
        <title>Draft Genome Sequence of a Heterotrophic Facultative Anaerobic Bacterium Ardenticatena maritima Strain 110S.</title>
        <authorList>
            <person name="Kawaichi S."/>
            <person name="Yoshida T."/>
            <person name="Sako Y."/>
            <person name="Nakamura R."/>
        </authorList>
    </citation>
    <scope>NUCLEOTIDE SEQUENCE [LARGE SCALE GENOMIC DNA]</scope>
    <source>
        <strain evidence="3">110S</strain>
    </source>
</reference>
<protein>
    <submittedName>
        <fullName evidence="2">Ubiquinone/menaquinone biosynthesis methyltransferase</fullName>
        <ecNumber evidence="2">2.1.1.163</ecNumber>
        <ecNumber evidence="2">2.1.1.201</ecNumber>
    </submittedName>
</protein>
<dbReference type="InParanoid" id="A0A0M8K4T2"/>
<dbReference type="GO" id="GO:0008757">
    <property type="term" value="F:S-adenosylmethionine-dependent methyltransferase activity"/>
    <property type="evidence" value="ECO:0007669"/>
    <property type="project" value="InterPro"/>
</dbReference>
<dbReference type="EMBL" id="BBZA01000001">
    <property type="protein sequence ID" value="GAP61585.1"/>
    <property type="molecule type" value="Genomic_DNA"/>
</dbReference>
<dbReference type="SUPFAM" id="SSF53335">
    <property type="entry name" value="S-adenosyl-L-methionine-dependent methyltransferases"/>
    <property type="match status" value="1"/>
</dbReference>
<proteinExistence type="predicted"/>
<organism evidence="2 3">
    <name type="scientific">Ardenticatena maritima</name>
    <dbReference type="NCBI Taxonomy" id="872965"/>
    <lineage>
        <taxon>Bacteria</taxon>
        <taxon>Bacillati</taxon>
        <taxon>Chloroflexota</taxon>
        <taxon>Ardenticatenia</taxon>
        <taxon>Ardenticatenales</taxon>
        <taxon>Ardenticatenaceae</taxon>
        <taxon>Ardenticatena</taxon>
    </lineage>
</organism>
<evidence type="ECO:0000313" key="2">
    <source>
        <dbReference type="EMBL" id="GAP61585.1"/>
    </source>
</evidence>
<gene>
    <name evidence="2" type="primary">ubiE</name>
    <name evidence="2" type="ORF">ARMA_0008</name>
</gene>
<dbReference type="EC" id="2.1.1.163" evidence="2"/>
<dbReference type="FunCoup" id="A0A0M8K4T2">
    <property type="interactions" value="11"/>
</dbReference>
<dbReference type="PANTHER" id="PTHR42912">
    <property type="entry name" value="METHYLTRANSFERASE"/>
    <property type="match status" value="1"/>
</dbReference>
<evidence type="ECO:0000313" key="3">
    <source>
        <dbReference type="Proteomes" id="UP000037784"/>
    </source>
</evidence>
<keyword evidence="2" id="KW-0830">Ubiquinone</keyword>
<dbReference type="RefSeq" id="WP_054491543.1">
    <property type="nucleotide sequence ID" value="NZ_BBZA01000001.1"/>
</dbReference>
<keyword evidence="3" id="KW-1185">Reference proteome</keyword>
<dbReference type="InterPro" id="IPR050508">
    <property type="entry name" value="Methyltransf_Superfamily"/>
</dbReference>
<dbReference type="CDD" id="cd02440">
    <property type="entry name" value="AdoMet_MTases"/>
    <property type="match status" value="1"/>
</dbReference>
<reference evidence="2 3" key="1">
    <citation type="journal article" date="2015" name="Genome Announc.">
        <title>Draft Genome Sequence of a Heterotrophic Facultative Anaerobic Thermophilic Bacterium, Ardenticatena maritima Strain 110ST.</title>
        <authorList>
            <person name="Kawaichi S."/>
            <person name="Yoshida T."/>
            <person name="Sako Y."/>
            <person name="Nakamura R."/>
        </authorList>
    </citation>
    <scope>NUCLEOTIDE SEQUENCE [LARGE SCALE GENOMIC DNA]</scope>
    <source>
        <strain evidence="2 3">110S</strain>
    </source>
</reference>
<evidence type="ECO:0000259" key="1">
    <source>
        <dbReference type="Pfam" id="PF08241"/>
    </source>
</evidence>
<sequence>MRTPPSPAAIQHFYEWLGRKHDWAEVYESRAKKRALALLDIQPGMRVLNVGVGTGKDHRRLVQAVAPGGIAVGVDIAATMLRLTQRRTGAPVVQADARALPFPDNTFDRLFCAYMFDLLPLPDLRPTLLECVRVVRPGGRLVLVSLGEGVTRTSQFVMRLWKGLYQLAPLACGGCRPIPLAHIATTLPAVRVQHETIVQWGVPNEMVVIDIESDE</sequence>
<feature type="domain" description="Methyltransferase type 11" evidence="1">
    <location>
        <begin position="48"/>
        <end position="143"/>
    </location>
</feature>
<dbReference type="GO" id="GO:0032259">
    <property type="term" value="P:methylation"/>
    <property type="evidence" value="ECO:0007669"/>
    <property type="project" value="UniProtKB-KW"/>
</dbReference>
<dbReference type="GO" id="GO:0043770">
    <property type="term" value="F:demethylmenaquinone methyltransferase activity"/>
    <property type="evidence" value="ECO:0007669"/>
    <property type="project" value="UniProtKB-EC"/>
</dbReference>
<comment type="caution">
    <text evidence="2">The sequence shown here is derived from an EMBL/GenBank/DDBJ whole genome shotgun (WGS) entry which is preliminary data.</text>
</comment>
<keyword evidence="2" id="KW-0489">Methyltransferase</keyword>
<dbReference type="Proteomes" id="UP000037784">
    <property type="component" value="Unassembled WGS sequence"/>
</dbReference>
<dbReference type="OrthoDB" id="162433at2"/>
<dbReference type="Pfam" id="PF08241">
    <property type="entry name" value="Methyltransf_11"/>
    <property type="match status" value="1"/>
</dbReference>